<gene>
    <name evidence="2" type="ORF">AB852_14820</name>
</gene>
<dbReference type="STRING" id="1048205.AB852_14820"/>
<dbReference type="InterPro" id="IPR037883">
    <property type="entry name" value="Knr4/Smi1-like_sf"/>
</dbReference>
<sequence length="209" mass="21968">MTSDVLPAWTAITDWLAVHAPASHTVMRPGATEADIRTAEEKWGVRLPADLVRLLTACDGTVDASALDRDPDEYEPGHFLAQHHLLPLKGIEAVRDSGGSAEQFWGSWIPFAVSDYALTPWSGLAVDAHGRLAAFGLADGEPPSAPHDSPGYVSLGEFLDALAQALTEGTGPLMDEATPGLHRGALVWGPLPGDGSPWTAAHPDPGSTV</sequence>
<dbReference type="EMBL" id="LFBV01000003">
    <property type="protein sequence ID" value="OKH93952.1"/>
    <property type="molecule type" value="Genomic_DNA"/>
</dbReference>
<dbReference type="Proteomes" id="UP000186455">
    <property type="component" value="Unassembled WGS sequence"/>
</dbReference>
<organism evidence="2 3">
    <name type="scientific">Streptomyces uncialis</name>
    <dbReference type="NCBI Taxonomy" id="1048205"/>
    <lineage>
        <taxon>Bacteria</taxon>
        <taxon>Bacillati</taxon>
        <taxon>Actinomycetota</taxon>
        <taxon>Actinomycetes</taxon>
        <taxon>Kitasatosporales</taxon>
        <taxon>Streptomycetaceae</taxon>
        <taxon>Streptomyces</taxon>
    </lineage>
</organism>
<evidence type="ECO:0000259" key="1">
    <source>
        <dbReference type="SMART" id="SM00860"/>
    </source>
</evidence>
<evidence type="ECO:0000313" key="3">
    <source>
        <dbReference type="Proteomes" id="UP000186455"/>
    </source>
</evidence>
<dbReference type="AlphaFoldDB" id="A0A1Q4V7X5"/>
<dbReference type="SUPFAM" id="SSF160631">
    <property type="entry name" value="SMI1/KNR4-like"/>
    <property type="match status" value="1"/>
</dbReference>
<name>A0A1Q4V7X5_9ACTN</name>
<evidence type="ECO:0000313" key="2">
    <source>
        <dbReference type="EMBL" id="OKH93952.1"/>
    </source>
</evidence>
<proteinExistence type="predicted"/>
<accession>A0A1Q4V7X5</accession>
<keyword evidence="3" id="KW-1185">Reference proteome</keyword>
<protein>
    <recommendedName>
        <fullName evidence="1">Knr4/Smi1-like domain-containing protein</fullName>
    </recommendedName>
</protein>
<feature type="domain" description="Knr4/Smi1-like" evidence="1">
    <location>
        <begin position="30"/>
        <end position="161"/>
    </location>
</feature>
<reference evidence="2 3" key="1">
    <citation type="submission" date="2015-06" db="EMBL/GenBank/DDBJ databases">
        <title>Cloning and characterization of the uncialamcin biosynthetic gene cluster.</title>
        <authorList>
            <person name="Yan X."/>
            <person name="Huang T."/>
            <person name="Ge H."/>
            <person name="Shen B."/>
        </authorList>
    </citation>
    <scope>NUCLEOTIDE SEQUENCE [LARGE SCALE GENOMIC DNA]</scope>
    <source>
        <strain evidence="2 3">DCA2648</strain>
    </source>
</reference>
<dbReference type="Pfam" id="PF09346">
    <property type="entry name" value="SMI1_KNR4"/>
    <property type="match status" value="1"/>
</dbReference>
<dbReference type="InterPro" id="IPR018958">
    <property type="entry name" value="Knr4/Smi1-like_dom"/>
</dbReference>
<dbReference type="RefSeq" id="WP_073788260.1">
    <property type="nucleotide sequence ID" value="NZ_LFBV01000003.1"/>
</dbReference>
<dbReference type="SMART" id="SM00860">
    <property type="entry name" value="SMI1_KNR4"/>
    <property type="match status" value="1"/>
</dbReference>
<comment type="caution">
    <text evidence="2">The sequence shown here is derived from an EMBL/GenBank/DDBJ whole genome shotgun (WGS) entry which is preliminary data.</text>
</comment>